<reference evidence="2 3" key="1">
    <citation type="submission" date="2015-11" db="EMBL/GenBank/DDBJ databases">
        <title>Genomic analysis of 38 Legionella species identifies large and diverse effector repertoires.</title>
        <authorList>
            <person name="Burstein D."/>
            <person name="Amaro F."/>
            <person name="Zusman T."/>
            <person name="Lifshitz Z."/>
            <person name="Cohen O."/>
            <person name="Gilbert J.A."/>
            <person name="Pupko T."/>
            <person name="Shuman H.A."/>
            <person name="Segal G."/>
        </authorList>
    </citation>
    <scope>NUCLEOTIDE SEQUENCE [LARGE SCALE GENOMIC DNA]</scope>
    <source>
        <strain evidence="2 3">ATCC 49504</strain>
    </source>
</reference>
<evidence type="ECO:0000256" key="1">
    <source>
        <dbReference type="SAM" id="MobiDB-lite"/>
    </source>
</evidence>
<dbReference type="EMBL" id="LNYC01000051">
    <property type="protein sequence ID" value="KTC99041.1"/>
    <property type="molecule type" value="Genomic_DNA"/>
</dbReference>
<accession>A0A0W0TTL7</accession>
<comment type="caution">
    <text evidence="2">The sequence shown here is derived from an EMBL/GenBank/DDBJ whole genome shotgun (WGS) entry which is preliminary data.</text>
</comment>
<proteinExistence type="predicted"/>
<organism evidence="2 3">
    <name type="scientific">Legionella geestiana</name>
    <dbReference type="NCBI Taxonomy" id="45065"/>
    <lineage>
        <taxon>Bacteria</taxon>
        <taxon>Pseudomonadati</taxon>
        <taxon>Pseudomonadota</taxon>
        <taxon>Gammaproteobacteria</taxon>
        <taxon>Legionellales</taxon>
        <taxon>Legionellaceae</taxon>
        <taxon>Legionella</taxon>
    </lineage>
</organism>
<evidence type="ECO:0000313" key="3">
    <source>
        <dbReference type="Proteomes" id="UP000054785"/>
    </source>
</evidence>
<keyword evidence="3" id="KW-1185">Reference proteome</keyword>
<dbReference type="PATRIC" id="fig|45065.4.peg.1410"/>
<name>A0A0W0TTL7_9GAMM</name>
<sequence length="583" mass="64847">MSATEKHILKHIQHLKIQYTGESKSSRRPVKLERIGCKFVVENAELLESISILQKPTQGSFDNSYLDNSDYEVRIDCKDLSMSKALTGAIDQKYVTSIDGKIVALTFSSLEKVNELIQFIKSLNPGILSLTPDETAKMRSTIYSLFNQLDLCNAAMLCLRAGHMDDAIQLNDLISVASYRLTYQIAKAFEESHRTDEAIKYYKAVHLSDSEYASAQDRLSRLMVADTPAAKIECFQYLLRAGENSISRLDKPLLQEILQSVHEEELISIVCNKHNDVDVLMHLAEQFDSLAASSIVDSLCSTLHRVLGERPYLPCVARYNLLLAKRLGTADAIASNPELQARFYNHCLVASLASKKFHANEILIEQMEKDLVAQPVTLFLTNVLKLSQENTAILYHAGMALIKKGRPLLASCLLQHVVQSDSKALYTLAANENMALLSITLANKSDMDRISSCIDKCVKTGNKKLPESIAKAGANFEEKISSPNASSSSSDSAYESRIQALEKQIHVLQSKVESLELQLAMKHNKSERTHRSSKTHSSGTHSIFSDKSSRSHSSRHRKERTTHSTDEVPGKQAGEGPNQVMGY</sequence>
<dbReference type="RefSeq" id="WP_028386020.1">
    <property type="nucleotide sequence ID" value="NZ_CAAAHN010000011.1"/>
</dbReference>
<dbReference type="AlphaFoldDB" id="A0A0W0TTL7"/>
<feature type="compositionally biased region" description="Basic residues" evidence="1">
    <location>
        <begin position="550"/>
        <end position="560"/>
    </location>
</feature>
<feature type="region of interest" description="Disordered" evidence="1">
    <location>
        <begin position="522"/>
        <end position="583"/>
    </location>
</feature>
<protein>
    <submittedName>
        <fullName evidence="2">Uncharacterized protein</fullName>
    </submittedName>
</protein>
<gene>
    <name evidence="2" type="ORF">Lgee_1307</name>
</gene>
<dbReference type="Proteomes" id="UP000054785">
    <property type="component" value="Unassembled WGS sequence"/>
</dbReference>
<evidence type="ECO:0000313" key="2">
    <source>
        <dbReference type="EMBL" id="KTC99041.1"/>
    </source>
</evidence>